<evidence type="ECO:0000256" key="5">
    <source>
        <dbReference type="SAM" id="Phobius"/>
    </source>
</evidence>
<dbReference type="GO" id="GO:0016020">
    <property type="term" value="C:membrane"/>
    <property type="evidence" value="ECO:0007669"/>
    <property type="project" value="UniProtKB-SubCell"/>
</dbReference>
<organism evidence="7">
    <name type="scientific">Grammatophora oceanica</name>
    <dbReference type="NCBI Taxonomy" id="210454"/>
    <lineage>
        <taxon>Eukaryota</taxon>
        <taxon>Sar</taxon>
        <taxon>Stramenopiles</taxon>
        <taxon>Ochrophyta</taxon>
        <taxon>Bacillariophyta</taxon>
        <taxon>Fragilariophyceae</taxon>
        <taxon>Fragilariophycidae</taxon>
        <taxon>Rhabdonematales</taxon>
        <taxon>Grammatophoraceae</taxon>
        <taxon>Grammatophora</taxon>
    </lineage>
</organism>
<feature type="transmembrane region" description="Helical" evidence="5">
    <location>
        <begin position="224"/>
        <end position="249"/>
    </location>
</feature>
<accession>A0A7S1VV54</accession>
<feature type="transmembrane region" description="Helical" evidence="5">
    <location>
        <begin position="186"/>
        <end position="204"/>
    </location>
</feature>
<evidence type="ECO:0000256" key="2">
    <source>
        <dbReference type="ARBA" id="ARBA00022692"/>
    </source>
</evidence>
<keyword evidence="2 5" id="KW-0812">Transmembrane</keyword>
<evidence type="ECO:0000256" key="4">
    <source>
        <dbReference type="ARBA" id="ARBA00023136"/>
    </source>
</evidence>
<feature type="transmembrane region" description="Helical" evidence="5">
    <location>
        <begin position="277"/>
        <end position="296"/>
    </location>
</feature>
<feature type="transmembrane region" description="Helical" evidence="5">
    <location>
        <begin position="34"/>
        <end position="56"/>
    </location>
</feature>
<evidence type="ECO:0000259" key="6">
    <source>
        <dbReference type="Pfam" id="PF03798"/>
    </source>
</evidence>
<evidence type="ECO:0000313" key="7">
    <source>
        <dbReference type="EMBL" id="CAD9311812.1"/>
    </source>
</evidence>
<reference evidence="7" key="1">
    <citation type="submission" date="2021-01" db="EMBL/GenBank/DDBJ databases">
        <authorList>
            <person name="Corre E."/>
            <person name="Pelletier E."/>
            <person name="Niang G."/>
            <person name="Scheremetjew M."/>
            <person name="Finn R."/>
            <person name="Kale V."/>
            <person name="Holt S."/>
            <person name="Cochrane G."/>
            <person name="Meng A."/>
            <person name="Brown T."/>
            <person name="Cohen L."/>
        </authorList>
    </citation>
    <scope>NUCLEOTIDE SEQUENCE</scope>
    <source>
        <strain evidence="7">CCMP 410</strain>
    </source>
</reference>
<sequence length="309" mass="35135">MCSGPTKEGVETSHPLLMLSVSSYGKTAPPLTSFFATCSVICMFLLAAEMTVRAFFFNIKHLEPVLEDETNRHILSRHIGVDTMSCLIVSYMGWTARHIMQEMYDAVMLGRNNPKAMSKEGYEKRIFQYYPETARICVMFFAYQTKNMYDTIVWDDGPEFIFHHVLSMCVAWGAMYPGCAQFYGPFYLGMSEISTAVLCILANFDEPPAGVTGLADAYPITKVTVGAIFVTLFIICRCIIWPMCSYYFIRDCNWTFENKTHAMLTPSRGRWIRGLQWCLSGLSILQVAWLGQIFLLGKAELVKMGWIEE</sequence>
<evidence type="ECO:0000256" key="1">
    <source>
        <dbReference type="ARBA" id="ARBA00004141"/>
    </source>
</evidence>
<keyword evidence="4 5" id="KW-0472">Membrane</keyword>
<keyword evidence="3 5" id="KW-1133">Transmembrane helix</keyword>
<dbReference type="Pfam" id="PF03798">
    <property type="entry name" value="TRAM_LAG1_CLN8"/>
    <property type="match status" value="1"/>
</dbReference>
<protein>
    <recommendedName>
        <fullName evidence="6">TLC domain-containing protein</fullName>
    </recommendedName>
</protein>
<dbReference type="InterPro" id="IPR006634">
    <property type="entry name" value="TLC-dom"/>
</dbReference>
<dbReference type="EMBL" id="HBGK01052344">
    <property type="protein sequence ID" value="CAD9311812.1"/>
    <property type="molecule type" value="Transcribed_RNA"/>
</dbReference>
<comment type="subcellular location">
    <subcellularLocation>
        <location evidence="1">Membrane</location>
        <topology evidence="1">Multi-pass membrane protein</topology>
    </subcellularLocation>
</comment>
<evidence type="ECO:0000256" key="3">
    <source>
        <dbReference type="ARBA" id="ARBA00022989"/>
    </source>
</evidence>
<gene>
    <name evidence="7" type="ORF">GOCE00092_LOCUS27550</name>
</gene>
<proteinExistence type="predicted"/>
<feature type="domain" description="TLC" evidence="6">
    <location>
        <begin position="104"/>
        <end position="294"/>
    </location>
</feature>
<name>A0A7S1VV54_9STRA</name>
<dbReference type="AlphaFoldDB" id="A0A7S1VV54"/>